<dbReference type="GO" id="GO:0043495">
    <property type="term" value="F:protein-membrane adaptor activity"/>
    <property type="evidence" value="ECO:0007669"/>
    <property type="project" value="TreeGrafter"/>
</dbReference>
<dbReference type="PANTHER" id="PTHR12911">
    <property type="entry name" value="SAD1/UNC-84-LIKE PROTEIN-RELATED"/>
    <property type="match status" value="1"/>
</dbReference>
<keyword evidence="7" id="KW-1185">Reference proteome</keyword>
<dbReference type="InterPro" id="IPR012919">
    <property type="entry name" value="SUN_dom"/>
</dbReference>
<evidence type="ECO:0000313" key="6">
    <source>
        <dbReference type="EMBL" id="NXF57353.1"/>
    </source>
</evidence>
<evidence type="ECO:0000313" key="7">
    <source>
        <dbReference type="Proteomes" id="UP000542434"/>
    </source>
</evidence>
<dbReference type="PANTHER" id="PTHR12911:SF24">
    <property type="entry name" value="SUN DOMAIN-CONTAINING PROTEIN 3"/>
    <property type="match status" value="1"/>
</dbReference>
<name>A0A7K8USD3_9STRI</name>
<dbReference type="PROSITE" id="PS51469">
    <property type="entry name" value="SUN"/>
    <property type="match status" value="1"/>
</dbReference>
<dbReference type="Proteomes" id="UP000542434">
    <property type="component" value="Unassembled WGS sequence"/>
</dbReference>
<dbReference type="Gene3D" id="2.60.120.260">
    <property type="entry name" value="Galactose-binding domain-like"/>
    <property type="match status" value="1"/>
</dbReference>
<keyword evidence="3" id="KW-1133">Transmembrane helix</keyword>
<evidence type="ECO:0000256" key="2">
    <source>
        <dbReference type="ARBA" id="ARBA00022692"/>
    </source>
</evidence>
<keyword evidence="2" id="KW-0812">Transmembrane</keyword>
<organism evidence="6 7">
    <name type="scientific">Ciccaba nigrolineata</name>
    <dbReference type="NCBI Taxonomy" id="1118524"/>
    <lineage>
        <taxon>Eukaryota</taxon>
        <taxon>Metazoa</taxon>
        <taxon>Chordata</taxon>
        <taxon>Craniata</taxon>
        <taxon>Vertebrata</taxon>
        <taxon>Euteleostomi</taxon>
        <taxon>Archelosauria</taxon>
        <taxon>Archosauria</taxon>
        <taxon>Dinosauria</taxon>
        <taxon>Saurischia</taxon>
        <taxon>Theropoda</taxon>
        <taxon>Coelurosauria</taxon>
        <taxon>Aves</taxon>
        <taxon>Neognathae</taxon>
        <taxon>Neoaves</taxon>
        <taxon>Telluraves</taxon>
        <taxon>Strigiformes</taxon>
        <taxon>Strigidae</taxon>
        <taxon>Ciccaba</taxon>
    </lineage>
</organism>
<comment type="caution">
    <text evidence="6">The sequence shown here is derived from an EMBL/GenBank/DDBJ whole genome shotgun (WGS) entry which is preliminary data.</text>
</comment>
<sequence length="92" mass="10315">FQVDVSLEYCWPFDGSQGEVLIRLPTQMQPSAITIQHVSQMASLLGTDSSAPRDFTVSGLDEKYKGETLLGIFTYDMQKEPNQTFPLQVWGV</sequence>
<feature type="non-terminal residue" evidence="6">
    <location>
        <position position="1"/>
    </location>
</feature>
<comment type="subcellular location">
    <subcellularLocation>
        <location evidence="1">Nucleus inner membrane</location>
    </subcellularLocation>
</comment>
<reference evidence="6 7" key="1">
    <citation type="submission" date="2019-09" db="EMBL/GenBank/DDBJ databases">
        <title>Bird 10,000 Genomes (B10K) Project - Family phase.</title>
        <authorList>
            <person name="Zhang G."/>
        </authorList>
    </citation>
    <scope>NUCLEOTIDE SEQUENCE [LARGE SCALE GENOMIC DNA]</scope>
    <source>
        <strain evidence="6">B10K-DU-001-07</strain>
        <tissue evidence="6">Muscle</tissue>
    </source>
</reference>
<dbReference type="GO" id="GO:0005637">
    <property type="term" value="C:nuclear inner membrane"/>
    <property type="evidence" value="ECO:0007669"/>
    <property type="project" value="UniProtKB-SubCell"/>
</dbReference>
<dbReference type="EMBL" id="VWZC01000634">
    <property type="protein sequence ID" value="NXF57353.1"/>
    <property type="molecule type" value="Genomic_DNA"/>
</dbReference>
<protein>
    <submittedName>
        <fullName evidence="6">SUN2 protein</fullName>
    </submittedName>
</protein>
<feature type="domain" description="SUN" evidence="5">
    <location>
        <begin position="1"/>
        <end position="92"/>
    </location>
</feature>
<evidence type="ECO:0000259" key="5">
    <source>
        <dbReference type="PROSITE" id="PS51469"/>
    </source>
</evidence>
<dbReference type="AlphaFoldDB" id="A0A7K8USD3"/>
<dbReference type="Pfam" id="PF07738">
    <property type="entry name" value="Sad1_UNC"/>
    <property type="match status" value="1"/>
</dbReference>
<accession>A0A7K8USD3</accession>
<dbReference type="InterPro" id="IPR045119">
    <property type="entry name" value="SUN1-5"/>
</dbReference>
<feature type="non-terminal residue" evidence="6">
    <location>
        <position position="92"/>
    </location>
</feature>
<proteinExistence type="predicted"/>
<keyword evidence="4" id="KW-0472">Membrane</keyword>
<gene>
    <name evidence="6" type="primary">Sun2_0</name>
    <name evidence="6" type="ORF">CICNIG_R01400</name>
</gene>
<evidence type="ECO:0000256" key="1">
    <source>
        <dbReference type="ARBA" id="ARBA00004540"/>
    </source>
</evidence>
<evidence type="ECO:0000256" key="3">
    <source>
        <dbReference type="ARBA" id="ARBA00022989"/>
    </source>
</evidence>
<dbReference type="GO" id="GO:0034993">
    <property type="term" value="C:meiotic nuclear membrane microtubule tethering complex"/>
    <property type="evidence" value="ECO:0007669"/>
    <property type="project" value="TreeGrafter"/>
</dbReference>
<evidence type="ECO:0000256" key="4">
    <source>
        <dbReference type="ARBA" id="ARBA00023136"/>
    </source>
</evidence>